<proteinExistence type="predicted"/>
<keyword evidence="2" id="KW-1185">Reference proteome</keyword>
<gene>
    <name evidence="1" type="ORF">MarbSA_14720</name>
</gene>
<evidence type="ECO:0000313" key="2">
    <source>
        <dbReference type="Proteomes" id="UP000825015"/>
    </source>
</evidence>
<name>A0ACA8R555_METAZ</name>
<protein>
    <submittedName>
        <fullName evidence="1">Uncharacterized protein</fullName>
    </submittedName>
</protein>
<sequence>MNKKNKIIMIGIFFVFLMLSINTINAAYLNNITVDKKSLVYGQEDIITIKLTHNNTPVTNGSISVTAYQNGSYYNDYLYSGKTDNNGEIKFNMSQLGYGFHQLFISNYNLTHTDAYLSTYLQIRDTNSSPIDITTSKITILDYNAYNITIKAEQTNNPLSNREIIISTSDFPNYYSGAYLKGISNNEGIVIFNLSKFSNDQFIMYYGLVDDNKNYLKNSSLIKIPSIKIKAIISNLKYLANHKTQINIQLLDQYNNTLSGAYHLYLNKLKNGKLYNEITNTEWYETARYLDYYNNYLGDYGQIDIKKGVNTVILKGWIYKGIITLEDFGGYNIYGNLTVDNKRPLNIKVMGNYLNSKYYFIEYAVYDSGKKVYNELKALVNGKTYFGENGHVLIPINGFKTYNVKLYYNGDSVFSKSEINTSYTLTGNEIIKQSMTGKLIKKFKRFGHTYGKYKIYNVYQKLNGKIFKEFSHYETSLYSAEKYKLFKTANEKIKINGFIPSIYLKNKLRIKAYYDGNNDIKLNYYFQYKKGGISKLAGYIKIHKYKTYYSWYNKQFLLSFSSNLNKKLAIKYARIIGW</sequence>
<accession>A0ACA8R555</accession>
<reference evidence="1" key="1">
    <citation type="submission" date="2019-06" db="EMBL/GenBank/DDBJ databases">
        <title>Complete genome sequence of Methanobrevibacter arboriphilus strain SA.</title>
        <authorList>
            <person name="Asakawa S."/>
        </authorList>
    </citation>
    <scope>NUCLEOTIDE SEQUENCE</scope>
    <source>
        <strain evidence="1">SA</strain>
    </source>
</reference>
<dbReference type="EMBL" id="AP019779">
    <property type="protein sequence ID" value="BBL62432.1"/>
    <property type="molecule type" value="Genomic_DNA"/>
</dbReference>
<evidence type="ECO:0000313" key="1">
    <source>
        <dbReference type="EMBL" id="BBL62432.1"/>
    </source>
</evidence>
<organism evidence="1 2">
    <name type="scientific">Methanobrevibacter arboriphilus</name>
    <dbReference type="NCBI Taxonomy" id="39441"/>
    <lineage>
        <taxon>Archaea</taxon>
        <taxon>Methanobacteriati</taxon>
        <taxon>Methanobacteriota</taxon>
        <taxon>Methanomada group</taxon>
        <taxon>Methanobacteria</taxon>
        <taxon>Methanobacteriales</taxon>
        <taxon>Methanobacteriaceae</taxon>
        <taxon>Methanobrevibacter</taxon>
    </lineage>
</organism>
<dbReference type="Proteomes" id="UP000825015">
    <property type="component" value="Chromosome"/>
</dbReference>